<dbReference type="GO" id="GO:0005971">
    <property type="term" value="C:ribonucleoside-diphosphate reductase complex"/>
    <property type="evidence" value="ECO:0007669"/>
    <property type="project" value="TreeGrafter"/>
</dbReference>
<protein>
    <recommendedName>
        <fullName evidence="1">Ribonucleoside-diphosphate reductase large subunit</fullName>
    </recommendedName>
    <alternativeName>
        <fullName evidence="4">Ribonucleotide reductase large subunit</fullName>
    </alternativeName>
</protein>
<dbReference type="InterPro" id="IPR005144">
    <property type="entry name" value="ATP-cone_dom"/>
</dbReference>
<proteinExistence type="predicted"/>
<reference evidence="7" key="2">
    <citation type="submission" date="2023-04" db="EMBL/GenBank/DDBJ databases">
        <authorList>
            <person name="Bu L."/>
            <person name="Lu L."/>
            <person name="Laidemitt M.R."/>
            <person name="Zhang S.M."/>
            <person name="Mutuku M."/>
            <person name="Mkoji G."/>
            <person name="Steinauer M."/>
            <person name="Loker E.S."/>
        </authorList>
    </citation>
    <scope>NUCLEOTIDE SEQUENCE</scope>
    <source>
        <strain evidence="7">KasaAsao</strain>
        <tissue evidence="7">Whole Snail</tissue>
    </source>
</reference>
<dbReference type="Gene3D" id="3.20.70.20">
    <property type="match status" value="1"/>
</dbReference>
<evidence type="ECO:0000256" key="1">
    <source>
        <dbReference type="ARBA" id="ARBA00019284"/>
    </source>
</evidence>
<organism evidence="7 8">
    <name type="scientific">Biomphalaria pfeifferi</name>
    <name type="common">Bloodfluke planorb</name>
    <name type="synonym">Freshwater snail</name>
    <dbReference type="NCBI Taxonomy" id="112525"/>
    <lineage>
        <taxon>Eukaryota</taxon>
        <taxon>Metazoa</taxon>
        <taxon>Spiralia</taxon>
        <taxon>Lophotrochozoa</taxon>
        <taxon>Mollusca</taxon>
        <taxon>Gastropoda</taxon>
        <taxon>Heterobranchia</taxon>
        <taxon>Euthyneura</taxon>
        <taxon>Panpulmonata</taxon>
        <taxon>Hygrophila</taxon>
        <taxon>Lymnaeoidea</taxon>
        <taxon>Planorbidae</taxon>
        <taxon>Biomphalaria</taxon>
    </lineage>
</organism>
<dbReference type="GO" id="GO:0004748">
    <property type="term" value="F:ribonucleoside-diphosphate reductase activity, thioredoxin disulfide as acceptor"/>
    <property type="evidence" value="ECO:0007669"/>
    <property type="project" value="InterPro"/>
</dbReference>
<evidence type="ECO:0000256" key="3">
    <source>
        <dbReference type="ARBA" id="ARBA00022840"/>
    </source>
</evidence>
<evidence type="ECO:0000256" key="5">
    <source>
        <dbReference type="PROSITE-ProRule" id="PRU00492"/>
    </source>
</evidence>
<dbReference type="InterPro" id="IPR008926">
    <property type="entry name" value="RNR_R1-su_N"/>
</dbReference>
<dbReference type="Pfam" id="PF00317">
    <property type="entry name" value="Ribonuc_red_lgN"/>
    <property type="match status" value="1"/>
</dbReference>
<dbReference type="SUPFAM" id="SSF48168">
    <property type="entry name" value="R1 subunit of ribonucleotide reductase, N-terminal domain"/>
    <property type="match status" value="1"/>
</dbReference>
<sequence length="218" mass="25165">MFFHKRDVEKESMQLELRIQKLCSGLSNCLDHVAVTKQVMNLVYPGITATELDNLSAEVAFKLSSKHHNYSVLATRIAVSNLHRETNEHFSEAMTSLHQLVNPETGKQCSLISDELYEIILNNADKLNSSIDYERDYQFTYLGLKTLQKSFLLKVGDKVAERPQHMFMRVALSIHMEDINSALETYHLMSEKWFLHSPVTMVNSGTVNQQLLRQMRFR</sequence>
<dbReference type="Proteomes" id="UP001233172">
    <property type="component" value="Unassembled WGS sequence"/>
</dbReference>
<keyword evidence="2 5" id="KW-0547">Nucleotide-binding</keyword>
<dbReference type="PROSITE" id="PS51161">
    <property type="entry name" value="ATP_CONE"/>
    <property type="match status" value="1"/>
</dbReference>
<dbReference type="GO" id="GO:0009263">
    <property type="term" value="P:deoxyribonucleotide biosynthetic process"/>
    <property type="evidence" value="ECO:0007669"/>
    <property type="project" value="InterPro"/>
</dbReference>
<evidence type="ECO:0000259" key="6">
    <source>
        <dbReference type="PROSITE" id="PS51161"/>
    </source>
</evidence>
<dbReference type="AlphaFoldDB" id="A0AAD8F7C0"/>
<gene>
    <name evidence="7" type="ORF">Bpfe_017633</name>
</gene>
<keyword evidence="8" id="KW-1185">Reference proteome</keyword>
<evidence type="ECO:0000256" key="2">
    <source>
        <dbReference type="ARBA" id="ARBA00022741"/>
    </source>
</evidence>
<feature type="domain" description="ATP-cone" evidence="6">
    <location>
        <begin position="1"/>
        <end position="88"/>
    </location>
</feature>
<dbReference type="GO" id="GO:0005524">
    <property type="term" value="F:ATP binding"/>
    <property type="evidence" value="ECO:0007669"/>
    <property type="project" value="UniProtKB-UniRule"/>
</dbReference>
<dbReference type="InterPro" id="IPR039718">
    <property type="entry name" value="Rrm1"/>
</dbReference>
<dbReference type="PANTHER" id="PTHR11573:SF6">
    <property type="entry name" value="RIBONUCLEOSIDE-DIPHOSPHATE REDUCTASE LARGE SUBUNIT"/>
    <property type="match status" value="1"/>
</dbReference>
<dbReference type="InterPro" id="IPR013509">
    <property type="entry name" value="RNR_lsu_N"/>
</dbReference>
<dbReference type="EMBL" id="JASAOG010000090">
    <property type="protein sequence ID" value="KAK0053016.1"/>
    <property type="molecule type" value="Genomic_DNA"/>
</dbReference>
<accession>A0AAD8F7C0</accession>
<name>A0AAD8F7C0_BIOPF</name>
<evidence type="ECO:0000313" key="8">
    <source>
        <dbReference type="Proteomes" id="UP001233172"/>
    </source>
</evidence>
<dbReference type="PANTHER" id="PTHR11573">
    <property type="entry name" value="RIBONUCLEOSIDE-DIPHOSPHATE REDUCTASE LARGE CHAIN"/>
    <property type="match status" value="1"/>
</dbReference>
<evidence type="ECO:0000313" key="7">
    <source>
        <dbReference type="EMBL" id="KAK0053016.1"/>
    </source>
</evidence>
<keyword evidence="3 5" id="KW-0067">ATP-binding</keyword>
<evidence type="ECO:0000256" key="4">
    <source>
        <dbReference type="ARBA" id="ARBA00031255"/>
    </source>
</evidence>
<reference evidence="7" key="1">
    <citation type="journal article" date="2023" name="PLoS Negl. Trop. Dis.">
        <title>A genome sequence for Biomphalaria pfeifferi, the major vector snail for the human-infecting parasite Schistosoma mansoni.</title>
        <authorList>
            <person name="Bu L."/>
            <person name="Lu L."/>
            <person name="Laidemitt M.R."/>
            <person name="Zhang S.M."/>
            <person name="Mutuku M."/>
            <person name="Mkoji G."/>
            <person name="Steinauer M."/>
            <person name="Loker E.S."/>
        </authorList>
    </citation>
    <scope>NUCLEOTIDE SEQUENCE</scope>
    <source>
        <strain evidence="7">KasaAsao</strain>
    </source>
</reference>
<comment type="caution">
    <text evidence="7">The sequence shown here is derived from an EMBL/GenBank/DDBJ whole genome shotgun (WGS) entry which is preliminary data.</text>
</comment>